<evidence type="ECO:0000313" key="9">
    <source>
        <dbReference type="EMBL" id="GFY40857.1"/>
    </source>
</evidence>
<evidence type="ECO:0000256" key="2">
    <source>
        <dbReference type="ARBA" id="ARBA00005038"/>
    </source>
</evidence>
<keyword evidence="6" id="KW-0028">Amino-acid biosynthesis</keyword>
<evidence type="ECO:0000256" key="7">
    <source>
        <dbReference type="ARBA" id="ARBA00029853"/>
    </source>
</evidence>
<evidence type="ECO:0000256" key="5">
    <source>
        <dbReference type="ARBA" id="ARBA00022898"/>
    </source>
</evidence>
<name>A0A8X6WUJ8_9ARAC</name>
<dbReference type="GO" id="GO:0005737">
    <property type="term" value="C:cytoplasm"/>
    <property type="evidence" value="ECO:0007669"/>
    <property type="project" value="TreeGrafter"/>
</dbReference>
<dbReference type="CDD" id="cd00614">
    <property type="entry name" value="CGS_like"/>
    <property type="match status" value="1"/>
</dbReference>
<evidence type="ECO:0000256" key="6">
    <source>
        <dbReference type="ARBA" id="ARBA00023192"/>
    </source>
</evidence>
<keyword evidence="10" id="KW-1185">Reference proteome</keyword>
<comment type="pathway">
    <text evidence="2">Amino-acid biosynthesis; L-cysteine biosynthesis; L-cysteine from L-homocysteine and L-serine: step 2/2.</text>
</comment>
<keyword evidence="5 8" id="KW-0663">Pyridoxal phosphate</keyword>
<evidence type="ECO:0000256" key="3">
    <source>
        <dbReference type="ARBA" id="ARBA00009077"/>
    </source>
</evidence>
<dbReference type="Gene3D" id="3.90.1150.10">
    <property type="entry name" value="Aspartate Aminotransferase, domain 1"/>
    <property type="match status" value="1"/>
</dbReference>
<dbReference type="AlphaFoldDB" id="A0A8X6WUJ8"/>
<evidence type="ECO:0000313" key="10">
    <source>
        <dbReference type="Proteomes" id="UP000886998"/>
    </source>
</evidence>
<evidence type="ECO:0000256" key="4">
    <source>
        <dbReference type="ARBA" id="ARBA00012085"/>
    </source>
</evidence>
<dbReference type="Gene3D" id="3.40.640.10">
    <property type="entry name" value="Type I PLP-dependent aspartate aminotransferase-like (Major domain)"/>
    <property type="match status" value="2"/>
</dbReference>
<dbReference type="GO" id="GO:0019346">
    <property type="term" value="P:transsulfuration"/>
    <property type="evidence" value="ECO:0007669"/>
    <property type="project" value="InterPro"/>
</dbReference>
<dbReference type="GO" id="GO:0030170">
    <property type="term" value="F:pyridoxal phosphate binding"/>
    <property type="evidence" value="ECO:0007669"/>
    <property type="project" value="InterPro"/>
</dbReference>
<comment type="caution">
    <text evidence="9">The sequence shown here is derived from an EMBL/GenBank/DDBJ whole genome shotgun (WGS) entry which is preliminary data.</text>
</comment>
<sequence length="487" mass="53981">MSPPVCEFATRAIHVGQDPNKWNHKAVIPPISLSTNFQQPAPPAVHVGYKYSRGGNPTRQCLEESLASLENAKYALCFSSGLAATTSLTYLLKSGDHIICFNDIYGGTNRYFRTCAGNMGIETTFVDMRNLKNIENAIQPNTRNGAQRGDSPPIGCCEVRIMAQNGCSGGEALTLGAHVVMHSLTKYMNGHSDVVMGAIATNSEEIYQKMKYYQNSLGTIPSPFDCFLVNRGLKTLHLRMERHMQNGLRVAEFLEKHKAVEKVVYPGLKSYPQYELAQKQCSGTSGMVSFYIKGDLPEAQKFIKSLKVFILAESLGSIESLAEIPNAKYSEDHLFQKCWVILVSNRQRSQWRRSSGTVGCGIAVNAFPIRKCPGVRTQGSSGLLDNTHRGLEIEACLNLRKLITWLVEDEPPSLLREDADVAVLRLLLFAGAPYQERKGEVNTSSMEYRRGANSGFWKISYDLFGETWTISEAWDASSHYSSNCISG</sequence>
<gene>
    <name evidence="9" type="primary">CTH</name>
    <name evidence="9" type="ORF">TNIN_203571</name>
</gene>
<dbReference type="SUPFAM" id="SSF53383">
    <property type="entry name" value="PLP-dependent transferases"/>
    <property type="match status" value="1"/>
</dbReference>
<keyword evidence="6" id="KW-0198">Cysteine biosynthesis</keyword>
<evidence type="ECO:0000256" key="8">
    <source>
        <dbReference type="RuleBase" id="RU362118"/>
    </source>
</evidence>
<organism evidence="9 10">
    <name type="scientific">Trichonephila inaurata madagascariensis</name>
    <dbReference type="NCBI Taxonomy" id="2747483"/>
    <lineage>
        <taxon>Eukaryota</taxon>
        <taxon>Metazoa</taxon>
        <taxon>Ecdysozoa</taxon>
        <taxon>Arthropoda</taxon>
        <taxon>Chelicerata</taxon>
        <taxon>Arachnida</taxon>
        <taxon>Araneae</taxon>
        <taxon>Araneomorphae</taxon>
        <taxon>Entelegynae</taxon>
        <taxon>Araneoidea</taxon>
        <taxon>Nephilidae</taxon>
        <taxon>Trichonephila</taxon>
        <taxon>Trichonephila inaurata</taxon>
    </lineage>
</organism>
<dbReference type="InterPro" id="IPR015421">
    <property type="entry name" value="PyrdxlP-dep_Trfase_major"/>
</dbReference>
<dbReference type="Proteomes" id="UP000886998">
    <property type="component" value="Unassembled WGS sequence"/>
</dbReference>
<comment type="similarity">
    <text evidence="3 8">Belongs to the trans-sulfuration enzymes family.</text>
</comment>
<dbReference type="InterPro" id="IPR015422">
    <property type="entry name" value="PyrdxlP-dep_Trfase_small"/>
</dbReference>
<comment type="cofactor">
    <cofactor evidence="1 8">
        <name>pyridoxal 5'-phosphate</name>
        <dbReference type="ChEBI" id="CHEBI:597326"/>
    </cofactor>
</comment>
<dbReference type="OrthoDB" id="3512640at2759"/>
<dbReference type="EMBL" id="BMAV01002151">
    <property type="protein sequence ID" value="GFY40857.1"/>
    <property type="molecule type" value="Genomic_DNA"/>
</dbReference>
<dbReference type="PANTHER" id="PTHR11808:SF15">
    <property type="entry name" value="CYSTATHIONINE GAMMA-LYASE"/>
    <property type="match status" value="1"/>
</dbReference>
<protein>
    <recommendedName>
        <fullName evidence="4">cystathionine gamma-lyase</fullName>
        <ecNumber evidence="4">4.4.1.1</ecNumber>
    </recommendedName>
    <alternativeName>
        <fullName evidence="7">Gamma-cystathionase</fullName>
    </alternativeName>
</protein>
<dbReference type="GO" id="GO:0019343">
    <property type="term" value="P:cysteine biosynthetic process via cystathionine"/>
    <property type="evidence" value="ECO:0007669"/>
    <property type="project" value="TreeGrafter"/>
</dbReference>
<dbReference type="EC" id="4.4.1.1" evidence="4"/>
<dbReference type="PANTHER" id="PTHR11808">
    <property type="entry name" value="TRANS-SULFURATION ENZYME FAMILY MEMBER"/>
    <property type="match status" value="1"/>
</dbReference>
<dbReference type="InterPro" id="IPR000277">
    <property type="entry name" value="Cys/Met-Metab_PyrdxlP-dep_enz"/>
</dbReference>
<dbReference type="InterPro" id="IPR015424">
    <property type="entry name" value="PyrdxlP-dep_Trfase"/>
</dbReference>
<reference evidence="9" key="1">
    <citation type="submission" date="2020-08" db="EMBL/GenBank/DDBJ databases">
        <title>Multicomponent nature underlies the extraordinary mechanical properties of spider dragline silk.</title>
        <authorList>
            <person name="Kono N."/>
            <person name="Nakamura H."/>
            <person name="Mori M."/>
            <person name="Yoshida Y."/>
            <person name="Ohtoshi R."/>
            <person name="Malay A.D."/>
            <person name="Moran D.A.P."/>
            <person name="Tomita M."/>
            <person name="Numata K."/>
            <person name="Arakawa K."/>
        </authorList>
    </citation>
    <scope>NUCLEOTIDE SEQUENCE</scope>
</reference>
<evidence type="ECO:0000256" key="1">
    <source>
        <dbReference type="ARBA" id="ARBA00001933"/>
    </source>
</evidence>
<dbReference type="Pfam" id="PF01053">
    <property type="entry name" value="Cys_Met_Meta_PP"/>
    <property type="match status" value="2"/>
</dbReference>
<proteinExistence type="inferred from homology"/>
<dbReference type="GO" id="GO:0004123">
    <property type="term" value="F:cystathionine gamma-lyase activity"/>
    <property type="evidence" value="ECO:0007669"/>
    <property type="project" value="TreeGrafter"/>
</dbReference>
<accession>A0A8X6WUJ8</accession>